<keyword evidence="2" id="KW-1185">Reference proteome</keyword>
<organism evidence="1 2">
    <name type="scientific">Chionoecetes opilio</name>
    <name type="common">Atlantic snow crab</name>
    <name type="synonym">Cancer opilio</name>
    <dbReference type="NCBI Taxonomy" id="41210"/>
    <lineage>
        <taxon>Eukaryota</taxon>
        <taxon>Metazoa</taxon>
        <taxon>Ecdysozoa</taxon>
        <taxon>Arthropoda</taxon>
        <taxon>Crustacea</taxon>
        <taxon>Multicrustacea</taxon>
        <taxon>Malacostraca</taxon>
        <taxon>Eumalacostraca</taxon>
        <taxon>Eucarida</taxon>
        <taxon>Decapoda</taxon>
        <taxon>Pleocyemata</taxon>
        <taxon>Brachyura</taxon>
        <taxon>Eubrachyura</taxon>
        <taxon>Majoidea</taxon>
        <taxon>Majidae</taxon>
        <taxon>Chionoecetes</taxon>
    </lineage>
</organism>
<evidence type="ECO:0000313" key="1">
    <source>
        <dbReference type="EMBL" id="KAG0717562.1"/>
    </source>
</evidence>
<dbReference type="Proteomes" id="UP000770661">
    <property type="component" value="Unassembled WGS sequence"/>
</dbReference>
<dbReference type="AlphaFoldDB" id="A0A8J4Y000"/>
<accession>A0A8J4Y000</accession>
<protein>
    <submittedName>
        <fullName evidence="1">Uncharacterized protein</fullName>
    </submittedName>
</protein>
<gene>
    <name evidence="1" type="ORF">GWK47_054160</name>
</gene>
<evidence type="ECO:0000313" key="2">
    <source>
        <dbReference type="Proteomes" id="UP000770661"/>
    </source>
</evidence>
<proteinExistence type="predicted"/>
<reference evidence="1" key="1">
    <citation type="submission" date="2020-07" db="EMBL/GenBank/DDBJ databases">
        <title>The High-quality genome of the commercially important snow crab, Chionoecetes opilio.</title>
        <authorList>
            <person name="Jeong J.-H."/>
            <person name="Ryu S."/>
        </authorList>
    </citation>
    <scope>NUCLEOTIDE SEQUENCE</scope>
    <source>
        <strain evidence="1">MADBK_172401_WGS</strain>
        <tissue evidence="1">Digestive gland</tissue>
    </source>
</reference>
<name>A0A8J4Y000_CHIOP</name>
<sequence length="102" mass="11347">MGDSRRCLRSVSTNILCQSAAAIYSPRKILHLRQFLLVDNAGGQHFTALNLDHPNVCVSYLPQGQLPCCNRWTWEVIKTMSSALPEAVGTRSTQRMEGTTAR</sequence>
<comment type="caution">
    <text evidence="1">The sequence shown here is derived from an EMBL/GenBank/DDBJ whole genome shotgun (WGS) entry which is preliminary data.</text>
</comment>
<dbReference type="EMBL" id="JACEEZ010017401">
    <property type="protein sequence ID" value="KAG0717562.1"/>
    <property type="molecule type" value="Genomic_DNA"/>
</dbReference>